<evidence type="ECO:0000256" key="2">
    <source>
        <dbReference type="ARBA" id="ARBA00022490"/>
    </source>
</evidence>
<dbReference type="Gene3D" id="1.25.40.10">
    <property type="entry name" value="Tetratricopeptide repeat domain"/>
    <property type="match status" value="1"/>
</dbReference>
<dbReference type="InterPro" id="IPR046357">
    <property type="entry name" value="PPIase_dom_sf"/>
</dbReference>
<keyword evidence="4" id="KW-0802">TPR repeat</keyword>
<organism evidence="6 7">
    <name type="scientific">Diploptera punctata</name>
    <name type="common">Pacific beetle cockroach</name>
    <dbReference type="NCBI Taxonomy" id="6984"/>
    <lineage>
        <taxon>Eukaryota</taxon>
        <taxon>Metazoa</taxon>
        <taxon>Ecdysozoa</taxon>
        <taxon>Arthropoda</taxon>
        <taxon>Hexapoda</taxon>
        <taxon>Insecta</taxon>
        <taxon>Pterygota</taxon>
        <taxon>Neoptera</taxon>
        <taxon>Polyneoptera</taxon>
        <taxon>Dictyoptera</taxon>
        <taxon>Blattodea</taxon>
        <taxon>Blaberoidea</taxon>
        <taxon>Blaberidae</taxon>
        <taxon>Diplopterinae</taxon>
        <taxon>Diploptera</taxon>
    </lineage>
</organism>
<sequence>METKNNSCLITKKVLHTGKKSVSFTSGTKVLFHFQTRKCDEEKTVIDDSRKLGKPMELVLGKKFKFEVWETIVQMMALNEVASFTVDKSLASGYPFISKTLREAGSKPQSEQRHHCCGVTLQNEGIGYDDLNQLIKEPSDLEFIIELLKVESPEEYQKESWQMNEEEKLKAVPELHAEGNTLFKNKDYKAASEKYGQAIGLLEQLML</sequence>
<feature type="non-terminal residue" evidence="6">
    <location>
        <position position="207"/>
    </location>
</feature>
<dbReference type="InterPro" id="IPR011990">
    <property type="entry name" value="TPR-like_helical_dom_sf"/>
</dbReference>
<evidence type="ECO:0000256" key="1">
    <source>
        <dbReference type="ARBA" id="ARBA00004496"/>
    </source>
</evidence>
<keyword evidence="3" id="KW-0677">Repeat</keyword>
<dbReference type="Gene3D" id="3.10.50.40">
    <property type="match status" value="1"/>
</dbReference>
<evidence type="ECO:0000256" key="3">
    <source>
        <dbReference type="ARBA" id="ARBA00022737"/>
    </source>
</evidence>
<dbReference type="InterPro" id="IPR039663">
    <property type="entry name" value="AIP/AIPL1/TTC9"/>
</dbReference>
<protein>
    <recommendedName>
        <fullName evidence="5">AIP/AIPL N-terminal FKBP-type PPIase domain-containing protein</fullName>
    </recommendedName>
</protein>
<evidence type="ECO:0000256" key="4">
    <source>
        <dbReference type="ARBA" id="ARBA00022803"/>
    </source>
</evidence>
<dbReference type="PANTHER" id="PTHR11242">
    <property type="entry name" value="ARYL HYDROCARBON RECEPTOR INTERACTING PROTEIN RELATED"/>
    <property type="match status" value="1"/>
</dbReference>
<proteinExistence type="predicted"/>
<evidence type="ECO:0000313" key="6">
    <source>
        <dbReference type="EMBL" id="KAJ9599099.1"/>
    </source>
</evidence>
<evidence type="ECO:0000259" key="5">
    <source>
        <dbReference type="Pfam" id="PF23322"/>
    </source>
</evidence>
<dbReference type="GO" id="GO:0005737">
    <property type="term" value="C:cytoplasm"/>
    <property type="evidence" value="ECO:0007669"/>
    <property type="project" value="UniProtKB-SubCell"/>
</dbReference>
<comment type="subcellular location">
    <subcellularLocation>
        <location evidence="1">Cytoplasm</location>
    </subcellularLocation>
</comment>
<reference evidence="6" key="2">
    <citation type="submission" date="2023-05" db="EMBL/GenBank/DDBJ databases">
        <authorList>
            <person name="Fouks B."/>
        </authorList>
    </citation>
    <scope>NUCLEOTIDE SEQUENCE</scope>
    <source>
        <strain evidence="6">Stay&amp;Tobe</strain>
        <tissue evidence="6">Testes</tissue>
    </source>
</reference>
<dbReference type="EMBL" id="JASPKZ010000835">
    <property type="protein sequence ID" value="KAJ9599099.1"/>
    <property type="molecule type" value="Genomic_DNA"/>
</dbReference>
<dbReference type="Pfam" id="PF23322">
    <property type="entry name" value="PPIase_AIP"/>
    <property type="match status" value="1"/>
</dbReference>
<dbReference type="InterPro" id="IPR056277">
    <property type="entry name" value="PPIase_AIP"/>
</dbReference>
<accession>A0AAD8ER76</accession>
<dbReference type="GO" id="GO:0003755">
    <property type="term" value="F:peptidyl-prolyl cis-trans isomerase activity"/>
    <property type="evidence" value="ECO:0007669"/>
    <property type="project" value="InterPro"/>
</dbReference>
<feature type="domain" description="AIP/AIPL N-terminal FKBP-type PPIase" evidence="5">
    <location>
        <begin position="22"/>
        <end position="149"/>
    </location>
</feature>
<evidence type="ECO:0000313" key="7">
    <source>
        <dbReference type="Proteomes" id="UP001233999"/>
    </source>
</evidence>
<reference evidence="6" key="1">
    <citation type="journal article" date="2023" name="IScience">
        <title>Live-bearing cockroach genome reveals convergent evolutionary mechanisms linked to viviparity in insects and beyond.</title>
        <authorList>
            <person name="Fouks B."/>
            <person name="Harrison M.C."/>
            <person name="Mikhailova A.A."/>
            <person name="Marchal E."/>
            <person name="English S."/>
            <person name="Carruthers M."/>
            <person name="Jennings E.C."/>
            <person name="Chiamaka E.L."/>
            <person name="Frigard R.A."/>
            <person name="Pippel M."/>
            <person name="Attardo G.M."/>
            <person name="Benoit J.B."/>
            <person name="Bornberg-Bauer E."/>
            <person name="Tobe S.S."/>
        </authorList>
    </citation>
    <scope>NUCLEOTIDE SEQUENCE</scope>
    <source>
        <strain evidence="6">Stay&amp;Tobe</strain>
    </source>
</reference>
<keyword evidence="2" id="KW-0963">Cytoplasm</keyword>
<dbReference type="SUPFAM" id="SSF54534">
    <property type="entry name" value="FKBP-like"/>
    <property type="match status" value="1"/>
</dbReference>
<dbReference type="AlphaFoldDB" id="A0AAD8ER76"/>
<gene>
    <name evidence="6" type="ORF">L9F63_010436</name>
</gene>
<dbReference type="PANTHER" id="PTHR11242:SF0">
    <property type="entry name" value="TPR_REGION DOMAIN-CONTAINING PROTEIN"/>
    <property type="match status" value="1"/>
</dbReference>
<name>A0AAD8ER76_DIPPU</name>
<keyword evidence="7" id="KW-1185">Reference proteome</keyword>
<comment type="caution">
    <text evidence="6">The sequence shown here is derived from an EMBL/GenBank/DDBJ whole genome shotgun (WGS) entry which is preliminary data.</text>
</comment>
<dbReference type="Proteomes" id="UP001233999">
    <property type="component" value="Unassembled WGS sequence"/>
</dbReference>